<dbReference type="RefSeq" id="WP_263711759.1">
    <property type="nucleotide sequence ID" value="NZ_JAOWKX010000003.1"/>
</dbReference>
<dbReference type="Gene3D" id="1.10.10.60">
    <property type="entry name" value="Homeodomain-like"/>
    <property type="match status" value="1"/>
</dbReference>
<feature type="domain" description="HTH araC/xylS-type" evidence="3">
    <location>
        <begin position="212"/>
        <end position="310"/>
    </location>
</feature>
<gene>
    <name evidence="4" type="ORF">OE749_07275</name>
</gene>
<dbReference type="Pfam" id="PF12833">
    <property type="entry name" value="HTH_18"/>
    <property type="match status" value="1"/>
</dbReference>
<dbReference type="Gene3D" id="3.40.50.880">
    <property type="match status" value="1"/>
</dbReference>
<evidence type="ECO:0000313" key="4">
    <source>
        <dbReference type="EMBL" id="MCV2884490.1"/>
    </source>
</evidence>
<dbReference type="Proteomes" id="UP001652504">
    <property type="component" value="Unassembled WGS sequence"/>
</dbReference>
<dbReference type="EMBL" id="JAOWKX010000003">
    <property type="protein sequence ID" value="MCV2884490.1"/>
    <property type="molecule type" value="Genomic_DNA"/>
</dbReference>
<dbReference type="SUPFAM" id="SSF52317">
    <property type="entry name" value="Class I glutamine amidotransferase-like"/>
    <property type="match status" value="1"/>
</dbReference>
<evidence type="ECO:0000313" key="5">
    <source>
        <dbReference type="Proteomes" id="UP001652504"/>
    </source>
</evidence>
<evidence type="ECO:0000256" key="2">
    <source>
        <dbReference type="ARBA" id="ARBA00023163"/>
    </source>
</evidence>
<dbReference type="InterPro" id="IPR029062">
    <property type="entry name" value="Class_I_gatase-like"/>
</dbReference>
<keyword evidence="5" id="KW-1185">Reference proteome</keyword>
<dbReference type="InterPro" id="IPR009057">
    <property type="entry name" value="Homeodomain-like_sf"/>
</dbReference>
<reference evidence="4 5" key="1">
    <citation type="submission" date="2022-10" db="EMBL/GenBank/DDBJ databases">
        <title>Aestuariibacter sp. AA17 isolated from Montipora capitata coral fragment.</title>
        <authorList>
            <person name="Emsley S.A."/>
            <person name="Pfannmuller K.M."/>
            <person name="Loughran R.M."/>
            <person name="Shlafstein M."/>
            <person name="Papke E."/>
            <person name="Saw J.H."/>
            <person name="Ushijima B."/>
            <person name="Videau P."/>
        </authorList>
    </citation>
    <scope>NUCLEOTIDE SEQUENCE [LARGE SCALE GENOMIC DNA]</scope>
    <source>
        <strain evidence="4 5">AA17</strain>
    </source>
</reference>
<protein>
    <submittedName>
        <fullName evidence="4">Helix-turn-helix domain-containing protein</fullName>
    </submittedName>
</protein>
<organism evidence="4 5">
    <name type="scientific">Fluctibacter corallii</name>
    <dbReference type="NCBI Taxonomy" id="2984329"/>
    <lineage>
        <taxon>Bacteria</taxon>
        <taxon>Pseudomonadati</taxon>
        <taxon>Pseudomonadota</taxon>
        <taxon>Gammaproteobacteria</taxon>
        <taxon>Alteromonadales</taxon>
        <taxon>Alteromonadaceae</taxon>
        <taxon>Fluctibacter</taxon>
    </lineage>
</organism>
<dbReference type="SMART" id="SM00342">
    <property type="entry name" value="HTH_ARAC"/>
    <property type="match status" value="1"/>
</dbReference>
<keyword evidence="2" id="KW-0804">Transcription</keyword>
<evidence type="ECO:0000259" key="3">
    <source>
        <dbReference type="PROSITE" id="PS01124"/>
    </source>
</evidence>
<dbReference type="PANTHER" id="PTHR43130">
    <property type="entry name" value="ARAC-FAMILY TRANSCRIPTIONAL REGULATOR"/>
    <property type="match status" value="1"/>
</dbReference>
<sequence length="314" mass="35470">MLTMRATILLPEQLSLFEIACAIELFALPRPEFSSWYTTRVVSYENAPINGLCNTQFVCEHINRLPECELLVIPCYPVENTAVNEVMAEDILQHVQKGGRVISFCSGTFLLAELGLLEGRIATTHWQYAATFQSRYPHIPFKDDILYVYDGTLGCSAGSAAGIDLGIEVIRQDFGYAVANSVARRLVLPAHRNGGQSQFVSPATPNTLSSLSSALEWAVTHLADHPTVEDMAQKAHMTRRTFDRHFIKQFNMTPLNWLQDRKIETAQRLLETSDFNLDRIAELSGYKSAITLRHNFKQRLTISPIEYREQFKQA</sequence>
<dbReference type="SUPFAM" id="SSF46689">
    <property type="entry name" value="Homeodomain-like"/>
    <property type="match status" value="2"/>
</dbReference>
<keyword evidence="1" id="KW-0805">Transcription regulation</keyword>
<comment type="caution">
    <text evidence="4">The sequence shown here is derived from an EMBL/GenBank/DDBJ whole genome shotgun (WGS) entry which is preliminary data.</text>
</comment>
<dbReference type="Pfam" id="PF01965">
    <property type="entry name" value="DJ-1_PfpI"/>
    <property type="match status" value="1"/>
</dbReference>
<dbReference type="InterPro" id="IPR002818">
    <property type="entry name" value="DJ-1/PfpI"/>
</dbReference>
<evidence type="ECO:0000256" key="1">
    <source>
        <dbReference type="ARBA" id="ARBA00023015"/>
    </source>
</evidence>
<dbReference type="PROSITE" id="PS01124">
    <property type="entry name" value="HTH_ARAC_FAMILY_2"/>
    <property type="match status" value="1"/>
</dbReference>
<proteinExistence type="predicted"/>
<dbReference type="InterPro" id="IPR018060">
    <property type="entry name" value="HTH_AraC"/>
</dbReference>
<dbReference type="PANTHER" id="PTHR43130:SF3">
    <property type="entry name" value="HTH-TYPE TRANSCRIPTIONAL REGULATOR RV1931C"/>
    <property type="match status" value="1"/>
</dbReference>
<name>A0ABT3A735_9ALTE</name>
<dbReference type="InterPro" id="IPR052158">
    <property type="entry name" value="INH-QAR"/>
</dbReference>
<accession>A0ABT3A735</accession>